<dbReference type="InterPro" id="IPR036515">
    <property type="entry name" value="Transposase_17_sf"/>
</dbReference>
<evidence type="ECO:0000313" key="3">
    <source>
        <dbReference type="Proteomes" id="UP001162030"/>
    </source>
</evidence>
<dbReference type="Proteomes" id="UP001162030">
    <property type="component" value="Chromosome"/>
</dbReference>
<dbReference type="InterPro" id="IPR052715">
    <property type="entry name" value="RAYT_transposase"/>
</dbReference>
<dbReference type="Gene3D" id="3.30.70.1290">
    <property type="entry name" value="Transposase IS200-like"/>
    <property type="match status" value="1"/>
</dbReference>
<keyword evidence="3" id="KW-1185">Reference proteome</keyword>
<feature type="domain" description="Transposase IS200-like" evidence="1">
    <location>
        <begin position="2"/>
        <end position="78"/>
    </location>
</feature>
<sequence length="124" mass="14816">MVLPEHLHAILTLPSGDHDYSGRWRLIKRTFSRRLTQLGVPVEKNRRGEYDLCARRFWEHTIRDESDFAHHLDYIHYNPVKHGWVKRPLEWPYSTFHRYVAAGLYPADWGSQPLLSKGEYGEWE</sequence>
<proteinExistence type="predicted"/>
<dbReference type="PANTHER" id="PTHR36966">
    <property type="entry name" value="REP-ASSOCIATED TYROSINE TRANSPOSASE"/>
    <property type="match status" value="1"/>
</dbReference>
<dbReference type="SMART" id="SM01321">
    <property type="entry name" value="Y1_Tnp"/>
    <property type="match status" value="1"/>
</dbReference>
<evidence type="ECO:0000259" key="1">
    <source>
        <dbReference type="SMART" id="SM01321"/>
    </source>
</evidence>
<reference evidence="2 3" key="1">
    <citation type="submission" date="2023-03" db="EMBL/GenBank/DDBJ databases">
        <authorList>
            <person name="Pearce D."/>
        </authorList>
    </citation>
    <scope>NUCLEOTIDE SEQUENCE [LARGE SCALE GENOMIC DNA]</scope>
    <source>
        <strain evidence="2">Msz</strain>
    </source>
</reference>
<evidence type="ECO:0000313" key="2">
    <source>
        <dbReference type="EMBL" id="CAI8961261.1"/>
    </source>
</evidence>
<dbReference type="SUPFAM" id="SSF143422">
    <property type="entry name" value="Transposase IS200-like"/>
    <property type="match status" value="1"/>
</dbReference>
<name>A0ABM9I8N6_9GAMM</name>
<dbReference type="EMBL" id="OX458333">
    <property type="protein sequence ID" value="CAI8961261.1"/>
    <property type="molecule type" value="Genomic_DNA"/>
</dbReference>
<dbReference type="InterPro" id="IPR002686">
    <property type="entry name" value="Transposase_17"/>
</dbReference>
<protein>
    <submittedName>
        <fullName evidence="2">Transposase</fullName>
    </submittedName>
</protein>
<dbReference type="NCBIfam" id="NF047646">
    <property type="entry name" value="REP_Tyr_transpos"/>
    <property type="match status" value="1"/>
</dbReference>
<accession>A0ABM9I8N6</accession>
<organism evidence="2 3">
    <name type="scientific">Methylocaldum szegediense</name>
    <dbReference type="NCBI Taxonomy" id="73780"/>
    <lineage>
        <taxon>Bacteria</taxon>
        <taxon>Pseudomonadati</taxon>
        <taxon>Pseudomonadota</taxon>
        <taxon>Gammaproteobacteria</taxon>
        <taxon>Methylococcales</taxon>
        <taxon>Methylococcaceae</taxon>
        <taxon>Methylocaldum</taxon>
    </lineage>
</organism>
<dbReference type="PANTHER" id="PTHR36966:SF1">
    <property type="entry name" value="REP-ASSOCIATED TYROSINE TRANSPOSASE"/>
    <property type="match status" value="1"/>
</dbReference>
<gene>
    <name evidence="2" type="ORF">MSZNOR_4665</name>
</gene>